<dbReference type="PANTHER" id="PTHR24291:SF189">
    <property type="entry name" value="CYTOCHROME P450 4C3-RELATED"/>
    <property type="match status" value="1"/>
</dbReference>
<evidence type="ECO:0000256" key="1">
    <source>
        <dbReference type="ARBA" id="ARBA00001971"/>
    </source>
</evidence>
<dbReference type="PANTHER" id="PTHR24291">
    <property type="entry name" value="CYTOCHROME P450 FAMILY 4"/>
    <property type="match status" value="1"/>
</dbReference>
<sequence>MILSALIIIGFSVIICNFVQCLITLKKSKLPSLPLLPLLGHSYYFLGSTHVFSEKLVNIAKRWYSLGLYMGPFLSAFIYDFKLVSHLMKSENHMQRKAIQYDFLRAIGKRTIFVDTGVPYKEAKRVLVDAVSHANLKEYQTSFNRIAHNLADDLRRKVGESEFNMEIDLNFCSISVLLDTIMGLEASIMTRDEIVLFAKEFSNSLKYAFSRFYRIWLYPDFLYRMSGLFRSSNRSVSQIRKICGKLIRARKERFEAHKQKKEKTSRTSVFIDKYFVSKKDDGSEFSVDDITDDVLALLGAGFETTVSSLAFIIMMLAINQDVQEKTFQELREKLKENNEYFDTRDLNELQYLDQVIHETWRLYPPIAAIGRLATKGIDLANGGHLEKGTNVWVFLTMIHRDPKFYPNPDQFDPDNFLPERVKERPPGVFMPFGFGTRKCFGNIFAKLVIKTILCHLLVNYQFQTTKTEKDFRIAFEITMKNKIGVPVSIIPREKI</sequence>
<comment type="cofactor">
    <cofactor evidence="1 14">
        <name>heme</name>
        <dbReference type="ChEBI" id="CHEBI:30413"/>
    </cofactor>
</comment>
<keyword evidence="11 14" id="KW-0408">Iron</keyword>
<dbReference type="PRINTS" id="PR00463">
    <property type="entry name" value="EP450I"/>
</dbReference>
<evidence type="ECO:0000256" key="8">
    <source>
        <dbReference type="ARBA" id="ARBA00022824"/>
    </source>
</evidence>
<evidence type="ECO:0000256" key="2">
    <source>
        <dbReference type="ARBA" id="ARBA00003690"/>
    </source>
</evidence>
<comment type="similarity">
    <text evidence="5 15">Belongs to the cytochrome P450 family.</text>
</comment>
<proteinExistence type="inferred from homology"/>
<keyword evidence="12 15" id="KW-0503">Monooxygenase</keyword>
<keyword evidence="16" id="KW-1133">Transmembrane helix</keyword>
<evidence type="ECO:0000256" key="13">
    <source>
        <dbReference type="ARBA" id="ARBA00023136"/>
    </source>
</evidence>
<accession>A0ABD2MLK7</accession>
<dbReference type="InterPro" id="IPR017972">
    <property type="entry name" value="Cyt_P450_CS"/>
</dbReference>
<comment type="subcellular location">
    <subcellularLocation>
        <location evidence="4">Endoplasmic reticulum membrane</location>
        <topology evidence="4">Peripheral membrane protein</topology>
    </subcellularLocation>
    <subcellularLocation>
        <location evidence="3">Microsome membrane</location>
        <topology evidence="3">Peripheral membrane protein</topology>
    </subcellularLocation>
</comment>
<evidence type="ECO:0000256" key="11">
    <source>
        <dbReference type="ARBA" id="ARBA00023004"/>
    </source>
</evidence>
<keyword evidence="13 16" id="KW-0472">Membrane</keyword>
<evidence type="ECO:0000313" key="18">
    <source>
        <dbReference type="Proteomes" id="UP001516400"/>
    </source>
</evidence>
<dbReference type="AlphaFoldDB" id="A0ABD2MLK7"/>
<dbReference type="EMBL" id="JABFTP020000001">
    <property type="protein sequence ID" value="KAL3267238.1"/>
    <property type="molecule type" value="Genomic_DNA"/>
</dbReference>
<reference evidence="17 18" key="1">
    <citation type="journal article" date="2021" name="BMC Biol.">
        <title>Horizontally acquired antibacterial genes associated with adaptive radiation of ladybird beetles.</title>
        <authorList>
            <person name="Li H.S."/>
            <person name="Tang X.F."/>
            <person name="Huang Y.H."/>
            <person name="Xu Z.Y."/>
            <person name="Chen M.L."/>
            <person name="Du X.Y."/>
            <person name="Qiu B.Y."/>
            <person name="Chen P.T."/>
            <person name="Zhang W."/>
            <person name="Slipinski A."/>
            <person name="Escalona H.E."/>
            <person name="Waterhouse R.M."/>
            <person name="Zwick A."/>
            <person name="Pang H."/>
        </authorList>
    </citation>
    <scope>NUCLEOTIDE SEQUENCE [LARGE SCALE GENOMIC DNA]</scope>
    <source>
        <strain evidence="17">SYSU2018</strain>
    </source>
</reference>
<comment type="function">
    <text evidence="2">May be involved in the metabolism of insect hormones and in the breakdown of synthetic insecticides.</text>
</comment>
<evidence type="ECO:0000256" key="9">
    <source>
        <dbReference type="ARBA" id="ARBA00022848"/>
    </source>
</evidence>
<keyword evidence="8" id="KW-0256">Endoplasmic reticulum</keyword>
<feature type="binding site" description="axial binding residue" evidence="14">
    <location>
        <position position="439"/>
    </location>
    <ligand>
        <name>heme</name>
        <dbReference type="ChEBI" id="CHEBI:30413"/>
    </ligand>
    <ligandPart>
        <name>Fe</name>
        <dbReference type="ChEBI" id="CHEBI:18248"/>
    </ligandPart>
</feature>
<dbReference type="InterPro" id="IPR050196">
    <property type="entry name" value="Cytochrome_P450_Monoox"/>
</dbReference>
<keyword evidence="9" id="KW-0492">Microsome</keyword>
<comment type="caution">
    <text evidence="17">The sequence shown here is derived from an EMBL/GenBank/DDBJ whole genome shotgun (WGS) entry which is preliminary data.</text>
</comment>
<keyword evidence="16" id="KW-0812">Transmembrane</keyword>
<evidence type="ECO:0000256" key="14">
    <source>
        <dbReference type="PIRSR" id="PIRSR602401-1"/>
    </source>
</evidence>
<evidence type="ECO:0000256" key="6">
    <source>
        <dbReference type="ARBA" id="ARBA00022617"/>
    </source>
</evidence>
<evidence type="ECO:0000256" key="12">
    <source>
        <dbReference type="ARBA" id="ARBA00023033"/>
    </source>
</evidence>
<evidence type="ECO:0000256" key="15">
    <source>
        <dbReference type="RuleBase" id="RU000461"/>
    </source>
</evidence>
<protein>
    <recommendedName>
        <fullName evidence="19">Cytochrome P450</fullName>
    </recommendedName>
</protein>
<keyword evidence="6 14" id="KW-0349">Heme</keyword>
<evidence type="ECO:0000256" key="16">
    <source>
        <dbReference type="SAM" id="Phobius"/>
    </source>
</evidence>
<organism evidence="17 18">
    <name type="scientific">Cryptolaemus montrouzieri</name>
    <dbReference type="NCBI Taxonomy" id="559131"/>
    <lineage>
        <taxon>Eukaryota</taxon>
        <taxon>Metazoa</taxon>
        <taxon>Ecdysozoa</taxon>
        <taxon>Arthropoda</taxon>
        <taxon>Hexapoda</taxon>
        <taxon>Insecta</taxon>
        <taxon>Pterygota</taxon>
        <taxon>Neoptera</taxon>
        <taxon>Endopterygota</taxon>
        <taxon>Coleoptera</taxon>
        <taxon>Polyphaga</taxon>
        <taxon>Cucujiformia</taxon>
        <taxon>Coccinelloidea</taxon>
        <taxon>Coccinellidae</taxon>
        <taxon>Scymninae</taxon>
        <taxon>Scymnini</taxon>
        <taxon>Cryptolaemus</taxon>
    </lineage>
</organism>
<keyword evidence="10 15" id="KW-0560">Oxidoreductase</keyword>
<dbReference type="PRINTS" id="PR00385">
    <property type="entry name" value="P450"/>
</dbReference>
<dbReference type="PROSITE" id="PS00086">
    <property type="entry name" value="CYTOCHROME_P450"/>
    <property type="match status" value="1"/>
</dbReference>
<dbReference type="GO" id="GO:0004497">
    <property type="term" value="F:monooxygenase activity"/>
    <property type="evidence" value="ECO:0007669"/>
    <property type="project" value="UniProtKB-KW"/>
</dbReference>
<evidence type="ECO:0000256" key="5">
    <source>
        <dbReference type="ARBA" id="ARBA00010617"/>
    </source>
</evidence>
<keyword evidence="18" id="KW-1185">Reference proteome</keyword>
<keyword evidence="7 14" id="KW-0479">Metal-binding</keyword>
<evidence type="ECO:0000256" key="10">
    <source>
        <dbReference type="ARBA" id="ARBA00023002"/>
    </source>
</evidence>
<evidence type="ECO:0008006" key="19">
    <source>
        <dbReference type="Google" id="ProtNLM"/>
    </source>
</evidence>
<dbReference type="Pfam" id="PF00067">
    <property type="entry name" value="p450"/>
    <property type="match status" value="1"/>
</dbReference>
<dbReference type="Proteomes" id="UP001516400">
    <property type="component" value="Unassembled WGS sequence"/>
</dbReference>
<dbReference type="GO" id="GO:0005789">
    <property type="term" value="C:endoplasmic reticulum membrane"/>
    <property type="evidence" value="ECO:0007669"/>
    <property type="project" value="UniProtKB-SubCell"/>
</dbReference>
<evidence type="ECO:0000313" key="17">
    <source>
        <dbReference type="EMBL" id="KAL3267238.1"/>
    </source>
</evidence>
<dbReference type="InterPro" id="IPR002401">
    <property type="entry name" value="Cyt_P450_E_grp-I"/>
</dbReference>
<dbReference type="SUPFAM" id="SSF48264">
    <property type="entry name" value="Cytochrome P450"/>
    <property type="match status" value="1"/>
</dbReference>
<evidence type="ECO:0000256" key="3">
    <source>
        <dbReference type="ARBA" id="ARBA00004174"/>
    </source>
</evidence>
<dbReference type="GO" id="GO:0046872">
    <property type="term" value="F:metal ion binding"/>
    <property type="evidence" value="ECO:0007669"/>
    <property type="project" value="UniProtKB-KW"/>
</dbReference>
<feature type="transmembrane region" description="Helical" evidence="16">
    <location>
        <begin position="6"/>
        <end position="25"/>
    </location>
</feature>
<evidence type="ECO:0000256" key="7">
    <source>
        <dbReference type="ARBA" id="ARBA00022723"/>
    </source>
</evidence>
<name>A0ABD2MLK7_9CUCU</name>
<dbReference type="Gene3D" id="1.10.630.10">
    <property type="entry name" value="Cytochrome P450"/>
    <property type="match status" value="1"/>
</dbReference>
<evidence type="ECO:0000256" key="4">
    <source>
        <dbReference type="ARBA" id="ARBA00004406"/>
    </source>
</evidence>
<dbReference type="InterPro" id="IPR036396">
    <property type="entry name" value="Cyt_P450_sf"/>
</dbReference>
<gene>
    <name evidence="17" type="ORF">HHI36_011373</name>
</gene>
<dbReference type="InterPro" id="IPR001128">
    <property type="entry name" value="Cyt_P450"/>
</dbReference>